<keyword evidence="5" id="KW-0067">ATP-binding</keyword>
<dbReference type="PROSITE" id="PS50893">
    <property type="entry name" value="ABC_TRANSPORTER_2"/>
    <property type="match status" value="1"/>
</dbReference>
<keyword evidence="4" id="KW-0547">Nucleotide-binding</keyword>
<dbReference type="InterPro" id="IPR052156">
    <property type="entry name" value="BCAA_Transport_ATP-bd_LivF"/>
</dbReference>
<feature type="domain" description="ABC transporter" evidence="8">
    <location>
        <begin position="29"/>
        <end position="259"/>
    </location>
</feature>
<protein>
    <submittedName>
        <fullName evidence="9">ABC transporter related protein</fullName>
    </submittedName>
</protein>
<evidence type="ECO:0000313" key="9">
    <source>
        <dbReference type="EMBL" id="ADG30170.1"/>
    </source>
</evidence>
<dbReference type="PROSITE" id="PS00211">
    <property type="entry name" value="ABC_TRANSPORTER_1"/>
    <property type="match status" value="1"/>
</dbReference>
<evidence type="ECO:0000256" key="6">
    <source>
        <dbReference type="ARBA" id="ARBA00022970"/>
    </source>
</evidence>
<feature type="compositionally biased region" description="Low complexity" evidence="7">
    <location>
        <begin position="1"/>
        <end position="21"/>
    </location>
</feature>
<dbReference type="PANTHER" id="PTHR43820:SF4">
    <property type="entry name" value="HIGH-AFFINITY BRANCHED-CHAIN AMINO ACID TRANSPORT ATP-BINDING PROTEIN LIVF"/>
    <property type="match status" value="1"/>
</dbReference>
<evidence type="ECO:0000256" key="2">
    <source>
        <dbReference type="ARBA" id="ARBA00022448"/>
    </source>
</evidence>
<dbReference type="HOGENOM" id="CLU_000604_1_2_4"/>
<dbReference type="AlphaFoldDB" id="D5WY62"/>
<dbReference type="InterPro" id="IPR003593">
    <property type="entry name" value="AAA+_ATPase"/>
</dbReference>
<accession>D5WY62</accession>
<dbReference type="InterPro" id="IPR027417">
    <property type="entry name" value="P-loop_NTPase"/>
</dbReference>
<evidence type="ECO:0000259" key="8">
    <source>
        <dbReference type="PROSITE" id="PS50893"/>
    </source>
</evidence>
<evidence type="ECO:0000256" key="5">
    <source>
        <dbReference type="ARBA" id="ARBA00022840"/>
    </source>
</evidence>
<gene>
    <name evidence="9" type="ordered locus">Tint_0775</name>
</gene>
<dbReference type="GO" id="GO:0015807">
    <property type="term" value="P:L-amino acid transport"/>
    <property type="evidence" value="ECO:0007669"/>
    <property type="project" value="TreeGrafter"/>
</dbReference>
<dbReference type="BioCyc" id="TINT75379:TINT_RS03875-MONOMER"/>
<feature type="region of interest" description="Disordered" evidence="7">
    <location>
        <begin position="1"/>
        <end position="26"/>
    </location>
</feature>
<name>D5WY62_THIK1</name>
<dbReference type="STRING" id="75379.Tint_0775"/>
<evidence type="ECO:0000256" key="7">
    <source>
        <dbReference type="SAM" id="MobiDB-lite"/>
    </source>
</evidence>
<keyword evidence="3" id="KW-1003">Cell membrane</keyword>
<reference evidence="9" key="1">
    <citation type="submission" date="2010-04" db="EMBL/GenBank/DDBJ databases">
        <title>Complete sequence of Thiomonas intermedia K12.</title>
        <authorList>
            <consortium name="US DOE Joint Genome Institute"/>
            <person name="Lucas S."/>
            <person name="Copeland A."/>
            <person name="Lapidus A."/>
            <person name="Cheng J.-F."/>
            <person name="Bruce D."/>
            <person name="Goodwin L."/>
            <person name="Pitluck S."/>
            <person name="Davenport K."/>
            <person name="Detter J.C."/>
            <person name="Han C."/>
            <person name="Tapia R."/>
            <person name="Land M."/>
            <person name="Hauser L."/>
            <person name="Kyrpides N."/>
            <person name="Ovchinnikova G."/>
            <person name="Kerfeld C.A."/>
            <person name="Cannon G.C."/>
            <person name="Heinhorst S."/>
            <person name="Woyke T."/>
        </authorList>
    </citation>
    <scope>NUCLEOTIDE SEQUENCE [LARGE SCALE GENOMIC DNA]</scope>
    <source>
        <strain evidence="9">K12</strain>
    </source>
</reference>
<keyword evidence="6" id="KW-0029">Amino-acid transport</keyword>
<evidence type="ECO:0000256" key="4">
    <source>
        <dbReference type="ARBA" id="ARBA00022741"/>
    </source>
</evidence>
<keyword evidence="3" id="KW-0472">Membrane</keyword>
<proteinExistence type="inferred from homology"/>
<organism evidence="9">
    <name type="scientific">Thiomonas intermedia (strain K12)</name>
    <name type="common">Thiobacillus intermedius</name>
    <dbReference type="NCBI Taxonomy" id="75379"/>
    <lineage>
        <taxon>Bacteria</taxon>
        <taxon>Pseudomonadati</taxon>
        <taxon>Pseudomonadota</taxon>
        <taxon>Betaproteobacteria</taxon>
        <taxon>Burkholderiales</taxon>
        <taxon>Thiomonas</taxon>
    </lineage>
</organism>
<dbReference type="EMBL" id="CP002021">
    <property type="protein sequence ID" value="ADG30170.1"/>
    <property type="molecule type" value="Genomic_DNA"/>
</dbReference>
<dbReference type="GO" id="GO:0015658">
    <property type="term" value="F:branched-chain amino acid transmembrane transporter activity"/>
    <property type="evidence" value="ECO:0007669"/>
    <property type="project" value="TreeGrafter"/>
</dbReference>
<dbReference type="InterPro" id="IPR003439">
    <property type="entry name" value="ABC_transporter-like_ATP-bd"/>
</dbReference>
<dbReference type="Gene3D" id="3.40.50.300">
    <property type="entry name" value="P-loop containing nucleotide triphosphate hydrolases"/>
    <property type="match status" value="1"/>
</dbReference>
<dbReference type="PANTHER" id="PTHR43820">
    <property type="entry name" value="HIGH-AFFINITY BRANCHED-CHAIN AMINO ACID TRANSPORT ATP-BINDING PROTEIN LIVF"/>
    <property type="match status" value="1"/>
</dbReference>
<dbReference type="GO" id="GO:0005524">
    <property type="term" value="F:ATP binding"/>
    <property type="evidence" value="ECO:0007669"/>
    <property type="project" value="UniProtKB-KW"/>
</dbReference>
<dbReference type="GO" id="GO:0016887">
    <property type="term" value="F:ATP hydrolysis activity"/>
    <property type="evidence" value="ECO:0007669"/>
    <property type="project" value="InterPro"/>
</dbReference>
<dbReference type="SUPFAM" id="SSF52540">
    <property type="entry name" value="P-loop containing nucleoside triphosphate hydrolases"/>
    <property type="match status" value="1"/>
</dbReference>
<dbReference type="Pfam" id="PF00005">
    <property type="entry name" value="ABC_tran"/>
    <property type="match status" value="1"/>
</dbReference>
<comment type="similarity">
    <text evidence="1">Belongs to the ABC transporter superfamily.</text>
</comment>
<dbReference type="InterPro" id="IPR017871">
    <property type="entry name" value="ABC_transporter-like_CS"/>
</dbReference>
<keyword evidence="2" id="KW-0813">Transport</keyword>
<dbReference type="KEGG" id="tin:Tint_0775"/>
<dbReference type="SMART" id="SM00382">
    <property type="entry name" value="AAA"/>
    <property type="match status" value="1"/>
</dbReference>
<dbReference type="eggNOG" id="COG0410">
    <property type="taxonomic scope" value="Bacteria"/>
</dbReference>
<evidence type="ECO:0000256" key="1">
    <source>
        <dbReference type="ARBA" id="ARBA00005417"/>
    </source>
</evidence>
<evidence type="ECO:0000256" key="3">
    <source>
        <dbReference type="ARBA" id="ARBA00022475"/>
    </source>
</evidence>
<dbReference type="CDD" id="cd03224">
    <property type="entry name" value="ABC_TM1139_LivF_branched"/>
    <property type="match status" value="1"/>
</dbReference>
<sequence length="259" mass="27703">MSSVADASSAVQATASAPPATHGSPPSALAIENLHAWYGESHVLHGVNLTVEPGETVCLLGRNGAGRTSTLRAIMGLTGRRTGSIRVAGTEAIDLPRHRVAPLGVGYCPEERGIFASLSARENLFLPPDLKTGFSGLSTDEIYALFPNLKERAHSPGTRLSGGEQQMLAVARILRTGARLLLLDEISEGLAPVIVQALGRAITALKHKGFSVLLVEQNFRFSAHLADRFYVMERGQIVLEINRADLQKNRTALQNLLGV</sequence>